<feature type="transmembrane region" description="Helical" evidence="1">
    <location>
        <begin position="1005"/>
        <end position="1024"/>
    </location>
</feature>
<dbReference type="OrthoDB" id="78475at2157"/>
<keyword evidence="1" id="KW-0812">Transmembrane</keyword>
<dbReference type="PANTHER" id="PTHR11319">
    <property type="entry name" value="G PROTEIN-COUPLED RECEPTOR-RELATED"/>
    <property type="match status" value="1"/>
</dbReference>
<dbReference type="AlphaFoldDB" id="A0A166CJ32"/>
<reference evidence="2 3" key="1">
    <citation type="submission" date="2016-04" db="EMBL/GenBank/DDBJ databases">
        <title>Genome sequence of Methanobrevibacter cuticularis DSM 11139.</title>
        <authorList>
            <person name="Poehlein A."/>
            <person name="Seedorf H."/>
            <person name="Daniel R."/>
        </authorList>
    </citation>
    <scope>NUCLEOTIDE SEQUENCE [LARGE SCALE GENOMIC DNA]</scope>
    <source>
        <strain evidence="2 3">DSM 11139</strain>
    </source>
</reference>
<sequence>MKYKKIALFTIVFMFLSVCSLSAISAANNTINNSDTITDGIAGTGDGDTLTLQGGIYNKTDDYGITIDKNITIQGNTSTNQVIIDAQGLSRIFSINSNLNVRFINITFTNGIASDGGAIYIYQGTMTIINCTFINNTDNGGGGAGGAVYNSNGNMNISGSSFTNNKCTSTFSNGGAVYNNMGNMSISSSSFTNNNVGGVGGVGGAVYNSWYSNMNITDSNFTNNNANSTSGVNGGAVYINYYCNVSITGSNFINNSASSTGANAHGGAVYINSNCNVSITGSNFTNNTASTVSTANHDANGGAVHINSNCNVSITGSNFINNTVSIPNQDANGGAVYNNYYSNMNITDSNFTNNTATNGGAVNNQDYSNMSISGSSFINNTATSYGGAVYNDDISNMNISGSSFTNNTAAIYGGGVFTNGSDGVIRDSNFTGNSHAVVFNGTNNSLTGSDILNNQEGIIILDGNGNHINYNRIFNNNSTGYDMENSGTDTNADWNWWGKNDISSSISGLNTNNHYILNITNSSSLDDVHFDDNVSFYLLVLNTTLDNTNVTNLPDFVITGTFNGKAYNSSRNESFNHLFTILSVGTQNVTASLDSLDNQDVFMPFSATKAFTNSTIVVNPDSVNIDENITISGVLANHTGVTSVNVTVDGKLFTNVTVDASGYWELNYTTNRTGTDLEVIVSFGNENYNDFSNATTFTVNMSSTNSTIVVNPNPVNIGENVTISGVLANHTGVTSVNVTVDGKLFTNVTVDNGGYWELNYTTNRSGTDLEVIVSFAGNENYMSFSNSTSFNVTKLAINSTVNIPNDVKVGKTITISGVLVDENGNSVANVPITVTVGGKAYSLTTDSNGRWSLTYKPTHTGSVNSILDYAGNDKYFSYTNTTTFNVVKGKAIVDVDVIKNSDGSVDVIVTVTDEDGDPIPGYEVSVDLDGKHIADIFTDVYGVRRIHIPSSELSDGRHVITVSSGDVNYDVNPVSVEFEIQNNNNDTNNNKTNNNPVASATMKNTGMPIIAIILVLLTIFGISIRRKED</sequence>
<dbReference type="PANTHER" id="PTHR11319:SF35">
    <property type="entry name" value="OUTER MEMBRANE PROTEIN PMPC-RELATED"/>
    <property type="match status" value="1"/>
</dbReference>
<dbReference type="InterPro" id="IPR011050">
    <property type="entry name" value="Pectin_lyase_fold/virulence"/>
</dbReference>
<dbReference type="EMBL" id="LWMW01000163">
    <property type="protein sequence ID" value="KZX14565.1"/>
    <property type="molecule type" value="Genomic_DNA"/>
</dbReference>
<proteinExistence type="predicted"/>
<evidence type="ECO:0000256" key="1">
    <source>
        <dbReference type="SAM" id="Phobius"/>
    </source>
</evidence>
<evidence type="ECO:0000313" key="2">
    <source>
        <dbReference type="EMBL" id="KZX14565.1"/>
    </source>
</evidence>
<dbReference type="Gene3D" id="2.60.40.10">
    <property type="entry name" value="Immunoglobulins"/>
    <property type="match status" value="1"/>
</dbReference>
<gene>
    <name evidence="2" type="primary">pmp6_3</name>
    <name evidence="2" type="ORF">MBCUT_20480</name>
</gene>
<keyword evidence="1" id="KW-1133">Transmembrane helix</keyword>
<name>A0A166CJ32_9EURY</name>
<organism evidence="2 3">
    <name type="scientific">Methanobrevibacter cuticularis</name>
    <dbReference type="NCBI Taxonomy" id="47311"/>
    <lineage>
        <taxon>Archaea</taxon>
        <taxon>Methanobacteriati</taxon>
        <taxon>Methanobacteriota</taxon>
        <taxon>Methanomada group</taxon>
        <taxon>Methanobacteria</taxon>
        <taxon>Methanobacteriales</taxon>
        <taxon>Methanobacteriaceae</taxon>
        <taxon>Methanobrevibacter</taxon>
    </lineage>
</organism>
<dbReference type="InterPro" id="IPR008964">
    <property type="entry name" value="Invasin/intimin_cell_adhesion"/>
</dbReference>
<dbReference type="Proteomes" id="UP000077275">
    <property type="component" value="Unassembled WGS sequence"/>
</dbReference>
<accession>A0A166CJ32</accession>
<evidence type="ECO:0000313" key="3">
    <source>
        <dbReference type="Proteomes" id="UP000077275"/>
    </source>
</evidence>
<dbReference type="SMART" id="SM00710">
    <property type="entry name" value="PbH1"/>
    <property type="match status" value="14"/>
</dbReference>
<dbReference type="InterPro" id="IPR006626">
    <property type="entry name" value="PbH1"/>
</dbReference>
<dbReference type="SUPFAM" id="SSF49373">
    <property type="entry name" value="Invasin/intimin cell-adhesion fragments"/>
    <property type="match status" value="1"/>
</dbReference>
<dbReference type="InterPro" id="IPR008969">
    <property type="entry name" value="CarboxyPept-like_regulatory"/>
</dbReference>
<dbReference type="PATRIC" id="fig|47311.3.peg.2241"/>
<dbReference type="SUPFAM" id="SSF51126">
    <property type="entry name" value="Pectin lyase-like"/>
    <property type="match status" value="2"/>
</dbReference>
<dbReference type="RefSeq" id="WP_067260727.1">
    <property type="nucleotide sequence ID" value="NZ_LWMW01000163.1"/>
</dbReference>
<comment type="caution">
    <text evidence="2">The sequence shown here is derived from an EMBL/GenBank/DDBJ whole genome shotgun (WGS) entry which is preliminary data.</text>
</comment>
<dbReference type="InterPro" id="IPR012334">
    <property type="entry name" value="Pectin_lyas_fold"/>
</dbReference>
<keyword evidence="1" id="KW-0472">Membrane</keyword>
<dbReference type="Gene3D" id="2.160.20.10">
    <property type="entry name" value="Single-stranded right-handed beta-helix, Pectin lyase-like"/>
    <property type="match status" value="1"/>
</dbReference>
<dbReference type="SUPFAM" id="SSF49464">
    <property type="entry name" value="Carboxypeptidase regulatory domain-like"/>
    <property type="match status" value="1"/>
</dbReference>
<keyword evidence="3" id="KW-1185">Reference proteome</keyword>
<protein>
    <submittedName>
        <fullName evidence="2">Putative outer membrane protein pmp6</fullName>
    </submittedName>
</protein>
<dbReference type="InterPro" id="IPR013783">
    <property type="entry name" value="Ig-like_fold"/>
</dbReference>
<dbReference type="STRING" id="47311.MBCUT_20480"/>